<dbReference type="GeneID" id="39493891"/>
<proteinExistence type="predicted"/>
<dbReference type="RefSeq" id="WP_131102918.1">
    <property type="nucleotide sequence ID" value="NZ_CP036456.1"/>
</dbReference>
<keyword evidence="2" id="KW-0614">Plasmid</keyword>
<name>A0A4P6Q7H3_9ACTN</name>
<organism evidence="2 3">
    <name type="scientific">Streptomonospora litoralis</name>
    <dbReference type="NCBI Taxonomy" id="2498135"/>
    <lineage>
        <taxon>Bacteria</taxon>
        <taxon>Bacillati</taxon>
        <taxon>Actinomycetota</taxon>
        <taxon>Actinomycetes</taxon>
        <taxon>Streptosporangiales</taxon>
        <taxon>Nocardiopsidaceae</taxon>
        <taxon>Streptomonospora</taxon>
    </lineage>
</organism>
<evidence type="ECO:0000256" key="1">
    <source>
        <dbReference type="SAM" id="Phobius"/>
    </source>
</evidence>
<keyword evidence="1" id="KW-0812">Transmembrane</keyword>
<reference evidence="2 3" key="1">
    <citation type="submission" date="2019-02" db="EMBL/GenBank/DDBJ databases">
        <authorList>
            <person name="Khodamoradi S."/>
            <person name="Hahnke R.L."/>
            <person name="Kaempfer P."/>
            <person name="Schumann P."/>
            <person name="Rohde M."/>
            <person name="Steinert M."/>
            <person name="Luzhetskyy A."/>
            <person name="Wink J."/>
            <person name="Ruckert C."/>
        </authorList>
    </citation>
    <scope>NUCLEOTIDE SEQUENCE [LARGE SCALE GENOMIC DNA]</scope>
    <source>
        <strain evidence="2 3">M2</strain>
        <plasmid evidence="3">phim2</plasmid>
    </source>
</reference>
<evidence type="ECO:0000313" key="2">
    <source>
        <dbReference type="EMBL" id="QBI56746.1"/>
    </source>
</evidence>
<feature type="transmembrane region" description="Helical" evidence="1">
    <location>
        <begin position="35"/>
        <end position="55"/>
    </location>
</feature>
<geneLocation type="plasmid" evidence="3">
    <name>phim2</name>
</geneLocation>
<dbReference type="Proteomes" id="UP000292235">
    <property type="component" value="Plasmid phiM2"/>
</dbReference>
<gene>
    <name evidence="2" type="ORF">EKD16_25025</name>
</gene>
<dbReference type="AlphaFoldDB" id="A0A4P6Q7H3"/>
<evidence type="ECO:0000313" key="3">
    <source>
        <dbReference type="Proteomes" id="UP000292235"/>
    </source>
</evidence>
<keyword evidence="1" id="KW-1133">Transmembrane helix</keyword>
<dbReference type="KEGG" id="strr:EKD16_25025"/>
<accession>A0A4P6Q7H3</accession>
<protein>
    <submittedName>
        <fullName evidence="2">Uncharacterized protein</fullName>
    </submittedName>
</protein>
<keyword evidence="3" id="KW-1185">Reference proteome</keyword>
<keyword evidence="1" id="KW-0472">Membrane</keyword>
<dbReference type="EMBL" id="CP036456">
    <property type="protein sequence ID" value="QBI56746.1"/>
    <property type="molecule type" value="Genomic_DNA"/>
</dbReference>
<sequence>MSHPHTLQQTALVQVTAPIRRAVPHVAEVAAALPWWLWPTLAIAALITAAVILATRAPSRSAQDREGWGVPK</sequence>